<dbReference type="Pfam" id="PF00106">
    <property type="entry name" value="adh_short"/>
    <property type="match status" value="1"/>
</dbReference>
<accession>A0A7Y5Z433</accession>
<evidence type="ECO:0000313" key="2">
    <source>
        <dbReference type="Proteomes" id="UP000536720"/>
    </source>
</evidence>
<dbReference type="Gene3D" id="3.40.50.720">
    <property type="entry name" value="NAD(P)-binding Rossmann-like Domain"/>
    <property type="match status" value="1"/>
</dbReference>
<dbReference type="EMBL" id="JABFMR010000001">
    <property type="protein sequence ID" value="NUT85208.1"/>
    <property type="molecule type" value="Genomic_DNA"/>
</dbReference>
<organism evidence="1 2">
    <name type="scientific">Pseudomonas corrugata</name>
    <dbReference type="NCBI Taxonomy" id="47879"/>
    <lineage>
        <taxon>Bacteria</taxon>
        <taxon>Pseudomonadati</taxon>
        <taxon>Pseudomonadota</taxon>
        <taxon>Gammaproteobacteria</taxon>
        <taxon>Pseudomonadales</taxon>
        <taxon>Pseudomonadaceae</taxon>
        <taxon>Pseudomonas</taxon>
    </lineage>
</organism>
<dbReference type="AlphaFoldDB" id="A0A7Y5Z433"/>
<name>A0A7Y5Z433_9PSED</name>
<evidence type="ECO:0000313" key="1">
    <source>
        <dbReference type="EMBL" id="NUT85208.1"/>
    </source>
</evidence>
<proteinExistence type="predicted"/>
<comment type="caution">
    <text evidence="1">The sequence shown here is derived from an EMBL/GenBank/DDBJ whole genome shotgun (WGS) entry which is preliminary data.</text>
</comment>
<dbReference type="SUPFAM" id="SSF51735">
    <property type="entry name" value="NAD(P)-binding Rossmann-fold domains"/>
    <property type="match status" value="1"/>
</dbReference>
<dbReference type="PANTHER" id="PTHR43431">
    <property type="entry name" value="OXIDOREDUCTASE, SHORT CHAIN DEHYDROGENASE/REDUCTASE FAMILY (AFU_ORTHOLOGUE AFUA_5G14000)"/>
    <property type="match status" value="1"/>
</dbReference>
<dbReference type="PANTHER" id="PTHR43431:SF7">
    <property type="entry name" value="OXIDOREDUCTASE, SHORT CHAIN DEHYDROGENASE_REDUCTASE FAMILY (AFU_ORTHOLOGUE AFUA_5G14000)"/>
    <property type="match status" value="1"/>
</dbReference>
<dbReference type="InterPro" id="IPR036291">
    <property type="entry name" value="NAD(P)-bd_dom_sf"/>
</dbReference>
<sequence>MTTRKKTIALFGAGSGLGASLAKRFAREGYQIAMVARRAEKLQEHVAELVNEGLEAAAFPADLNDLSGIPALVQSIEDRFGGIDVAVYAPVAPNIAFVPAANLGAQTLRPFMDLYTYAPIQVANAVLQGQLSRGDGAIVVVGGLTAVQPIAGMCGFGPAMAAARNYVHTLNAELGTAGIYAGTVIIGALIQRSASFASLTAAGDPIVTGFPVIDPDDIAEEIWTMVTKRDRVESLLPAMSTL</sequence>
<dbReference type="Proteomes" id="UP000536720">
    <property type="component" value="Unassembled WGS sequence"/>
</dbReference>
<dbReference type="RefSeq" id="WP_175361499.1">
    <property type="nucleotide sequence ID" value="NZ_JABFMR010000001.1"/>
</dbReference>
<protein>
    <submittedName>
        <fullName evidence="1">SDR family NAD(P)-dependent oxidoreductase</fullName>
    </submittedName>
</protein>
<reference evidence="1 2" key="1">
    <citation type="journal article" date="2020" name="Front. Plant Sci.">
        <title>Isolation of Rhizosphere Bacteria That Improve Quality and Water Stress Tolerance in Greenhouse Ornamentals.</title>
        <authorList>
            <person name="Nordstedt N.P."/>
            <person name="Jones M.L."/>
        </authorList>
    </citation>
    <scope>NUCLEOTIDE SEQUENCE [LARGE SCALE GENOMIC DNA]</scope>
    <source>
        <strain evidence="1 2">C7D2</strain>
    </source>
</reference>
<dbReference type="InterPro" id="IPR002347">
    <property type="entry name" value="SDR_fam"/>
</dbReference>
<gene>
    <name evidence="1" type="ORF">HNO91_02155</name>
</gene>